<organism evidence="1 2">
    <name type="scientific">Candida orthopsilosis (strain 90-125)</name>
    <name type="common">Yeast</name>
    <dbReference type="NCBI Taxonomy" id="1136231"/>
    <lineage>
        <taxon>Eukaryota</taxon>
        <taxon>Fungi</taxon>
        <taxon>Dikarya</taxon>
        <taxon>Ascomycota</taxon>
        <taxon>Saccharomycotina</taxon>
        <taxon>Pichiomycetes</taxon>
        <taxon>Debaryomycetaceae</taxon>
        <taxon>Candida/Lodderomyces clade</taxon>
        <taxon>Candida</taxon>
    </lineage>
</organism>
<dbReference type="KEGG" id="cot:CORT_0C00470"/>
<dbReference type="OrthoDB" id="4023747at2759"/>
<dbReference type="Proteomes" id="UP000005018">
    <property type="component" value="Chromosome 3"/>
</dbReference>
<accession>H8X3F3</accession>
<evidence type="ECO:0000313" key="1">
    <source>
        <dbReference type="EMBL" id="CCG25426.1"/>
    </source>
</evidence>
<gene>
    <name evidence="1" type="ORF">CORT_0C00470</name>
</gene>
<dbReference type="HOGENOM" id="CLU_1027340_0_0_1"/>
<protein>
    <submittedName>
        <fullName evidence="1">Uncharacterized protein</fullName>
    </submittedName>
</protein>
<dbReference type="EMBL" id="HE681721">
    <property type="protein sequence ID" value="CCG25426.1"/>
    <property type="molecule type" value="Genomic_DNA"/>
</dbReference>
<name>H8X3F3_CANO9</name>
<proteinExistence type="predicted"/>
<dbReference type="RefSeq" id="XP_003868330.1">
    <property type="nucleotide sequence ID" value="XM_003868282.1"/>
</dbReference>
<dbReference type="AlphaFoldDB" id="H8X3F3"/>
<sequence length="272" mass="31616">MDQVAKYLTGNTFKLYRASGLPFTDRLSKQNRETISTELAKFLYQIYKQNISTYEEDFVVRYNSCKDIHKEIRVISVSFDETRYLIIKSKNNRLLPRQTLVFSRHDNNTILLNRVTPNQDVNEFLLKMVQRLTDSLYVEYVFSPQLIPLLINKLSPYFGNDIRLTYSIQQTKLLNNIQIEVPYSDLKILRQSGQGLYTTICQFMYNSSKIKFDKLKIKKLVSDVINIASDGMIGFNPIDDDDDDDNKNNNNEEIGLLGLIENIHSALNEVET</sequence>
<reference evidence="1 2" key="1">
    <citation type="journal article" date="2012" name="PLoS ONE">
        <title>Sequence and analysis of the genome of the pathogenic yeast Candida orthopsilosis.</title>
        <authorList>
            <person name="Riccombeni A."/>
            <person name="Vidanes G."/>
            <person name="Proux-Wera E."/>
            <person name="Wolfe K.H."/>
            <person name="Butler G."/>
        </authorList>
    </citation>
    <scope>NUCLEOTIDE SEQUENCE [LARGE SCALE GENOMIC DNA]</scope>
    <source>
        <strain evidence="1 2">Co 90-125</strain>
    </source>
</reference>
<keyword evidence="2" id="KW-1185">Reference proteome</keyword>
<dbReference type="GeneID" id="14539332"/>
<evidence type="ECO:0000313" key="2">
    <source>
        <dbReference type="Proteomes" id="UP000005018"/>
    </source>
</evidence>